<evidence type="ECO:0008006" key="4">
    <source>
        <dbReference type="Google" id="ProtNLM"/>
    </source>
</evidence>
<dbReference type="Proteomes" id="UP000054937">
    <property type="component" value="Unassembled WGS sequence"/>
</dbReference>
<accession>A0A0V0QN65</accession>
<sequence length="461" mass="54596">MNLNTSQFKDEKNYLSSNQQNSDIKGNPFLYYNYNYQKNPEKQIQQSIQIQQQYQNVQSQESEKKKNQSQSNSKNKYLSLNDKKNQILKNMNKPQPYQIHNISIQSQNKQQKFQNINPKNEKNQQENISFSQIKNVQNDSHLMPGDQSRDNSLERQIQLFQEQQIQKRIKHNNEPQDQEQQLQKTIKISNNQFRKNLHDNSSANQLKNSQVTNSQSHLQNYNHKIQEDSSSPLKTDMITSDRIQQKKKYQNDQFSTQKNNFYNNNNECQQKLNNFPQTFYQQEESKNFSYINQNNQNNSKNDFKNQNNSFITNDNNDQLYSFQQNNFNSDFDGKYNSKLNISDIQPHNLSSKLQEQLLTTIEKGTPIQLAVKEFCQKSALYLARIQNYDFFQRDLYGFSVLNDCITRDEQQIFTEIFTTIKLNCENDEQYLKRAIEFINHKGGIGNTLLHDAAQQNNEYYG</sequence>
<name>A0A0V0QN65_PSEPJ</name>
<organism evidence="2 3">
    <name type="scientific">Pseudocohnilembus persalinus</name>
    <name type="common">Ciliate</name>
    <dbReference type="NCBI Taxonomy" id="266149"/>
    <lineage>
        <taxon>Eukaryota</taxon>
        <taxon>Sar</taxon>
        <taxon>Alveolata</taxon>
        <taxon>Ciliophora</taxon>
        <taxon>Intramacronucleata</taxon>
        <taxon>Oligohymenophorea</taxon>
        <taxon>Scuticociliatia</taxon>
        <taxon>Philasterida</taxon>
        <taxon>Pseudocohnilembidae</taxon>
        <taxon>Pseudocohnilembus</taxon>
    </lineage>
</organism>
<evidence type="ECO:0000313" key="2">
    <source>
        <dbReference type="EMBL" id="KRX03795.1"/>
    </source>
</evidence>
<evidence type="ECO:0000313" key="3">
    <source>
        <dbReference type="Proteomes" id="UP000054937"/>
    </source>
</evidence>
<gene>
    <name evidence="2" type="ORF">PPERSA_04303</name>
</gene>
<feature type="compositionally biased region" description="Low complexity" evidence="1">
    <location>
        <begin position="68"/>
        <end position="80"/>
    </location>
</feature>
<proteinExistence type="predicted"/>
<reference evidence="2 3" key="1">
    <citation type="journal article" date="2015" name="Sci. Rep.">
        <title>Genome of the facultative scuticociliatosis pathogen Pseudocohnilembus persalinus provides insight into its virulence through horizontal gene transfer.</title>
        <authorList>
            <person name="Xiong J."/>
            <person name="Wang G."/>
            <person name="Cheng J."/>
            <person name="Tian M."/>
            <person name="Pan X."/>
            <person name="Warren A."/>
            <person name="Jiang C."/>
            <person name="Yuan D."/>
            <person name="Miao W."/>
        </authorList>
    </citation>
    <scope>NUCLEOTIDE SEQUENCE [LARGE SCALE GENOMIC DNA]</scope>
    <source>
        <strain evidence="2">36N120E</strain>
    </source>
</reference>
<keyword evidence="3" id="KW-1185">Reference proteome</keyword>
<comment type="caution">
    <text evidence="2">The sequence shown here is derived from an EMBL/GenBank/DDBJ whole genome shotgun (WGS) entry which is preliminary data.</text>
</comment>
<dbReference type="EMBL" id="LDAU01000126">
    <property type="protein sequence ID" value="KRX03795.1"/>
    <property type="molecule type" value="Genomic_DNA"/>
</dbReference>
<dbReference type="AlphaFoldDB" id="A0A0V0QN65"/>
<feature type="region of interest" description="Disordered" evidence="1">
    <location>
        <begin position="55"/>
        <end position="80"/>
    </location>
</feature>
<evidence type="ECO:0000256" key="1">
    <source>
        <dbReference type="SAM" id="MobiDB-lite"/>
    </source>
</evidence>
<feature type="region of interest" description="Disordered" evidence="1">
    <location>
        <begin position="1"/>
        <end position="26"/>
    </location>
</feature>
<dbReference type="InParanoid" id="A0A0V0QN65"/>
<protein>
    <recommendedName>
        <fullName evidence="4">Ankyrin repeat-containing domain</fullName>
    </recommendedName>
</protein>
<feature type="compositionally biased region" description="Polar residues" evidence="1">
    <location>
        <begin position="14"/>
        <end position="24"/>
    </location>
</feature>